<evidence type="ECO:0000256" key="3">
    <source>
        <dbReference type="ARBA" id="ARBA00009677"/>
    </source>
</evidence>
<evidence type="ECO:0000256" key="6">
    <source>
        <dbReference type="ARBA" id="ARBA00023143"/>
    </source>
</evidence>
<dbReference type="InterPro" id="IPR002371">
    <property type="entry name" value="FlgK"/>
</dbReference>
<evidence type="ECO:0000256" key="2">
    <source>
        <dbReference type="ARBA" id="ARBA00004613"/>
    </source>
</evidence>
<accession>A0ABW8JHC0</accession>
<dbReference type="PRINTS" id="PR01005">
    <property type="entry name" value="FLGHOOKAP1"/>
</dbReference>
<proteinExistence type="inferred from homology"/>
<dbReference type="RefSeq" id="WP_404546955.1">
    <property type="nucleotide sequence ID" value="NZ_JADIKJ010000009.1"/>
</dbReference>
<comment type="similarity">
    <text evidence="3 7">Belongs to the flagella basal body rod proteins family.</text>
</comment>
<evidence type="ECO:0000256" key="7">
    <source>
        <dbReference type="RuleBase" id="RU362065"/>
    </source>
</evidence>
<dbReference type="Proteomes" id="UP001620461">
    <property type="component" value="Unassembled WGS sequence"/>
</dbReference>
<evidence type="ECO:0000259" key="8">
    <source>
        <dbReference type="Pfam" id="PF22638"/>
    </source>
</evidence>
<evidence type="ECO:0000256" key="4">
    <source>
        <dbReference type="ARBA" id="ARBA00016244"/>
    </source>
</evidence>
<dbReference type="NCBIfam" id="TIGR02492">
    <property type="entry name" value="flgK_ends"/>
    <property type="match status" value="1"/>
</dbReference>
<dbReference type="PANTHER" id="PTHR30033:SF1">
    <property type="entry name" value="FLAGELLAR HOOK-ASSOCIATED PROTEIN 1"/>
    <property type="match status" value="1"/>
</dbReference>
<comment type="caution">
    <text evidence="9">The sequence shown here is derived from an EMBL/GenBank/DDBJ whole genome shotgun (WGS) entry which is preliminary data.</text>
</comment>
<evidence type="ECO:0000256" key="5">
    <source>
        <dbReference type="ARBA" id="ARBA00022525"/>
    </source>
</evidence>
<reference evidence="9 10" key="1">
    <citation type="submission" date="2020-10" db="EMBL/GenBank/DDBJ databases">
        <title>Phylogeny of dyella-like bacteria.</title>
        <authorList>
            <person name="Fu J."/>
        </authorList>
    </citation>
    <scope>NUCLEOTIDE SEQUENCE [LARGE SCALE GENOMIC DNA]</scope>
    <source>
        <strain evidence="9 10">JP1</strain>
    </source>
</reference>
<organism evidence="9 10">
    <name type="scientific">Dyella jejuensis</name>
    <dbReference type="NCBI Taxonomy" id="1432009"/>
    <lineage>
        <taxon>Bacteria</taxon>
        <taxon>Pseudomonadati</taxon>
        <taxon>Pseudomonadota</taxon>
        <taxon>Gammaproteobacteria</taxon>
        <taxon>Lysobacterales</taxon>
        <taxon>Rhodanobacteraceae</taxon>
        <taxon>Dyella</taxon>
    </lineage>
</organism>
<evidence type="ECO:0000313" key="9">
    <source>
        <dbReference type="EMBL" id="MFK2900496.1"/>
    </source>
</evidence>
<comment type="subcellular location">
    <subcellularLocation>
        <location evidence="1 7">Bacterial flagellum</location>
    </subcellularLocation>
    <subcellularLocation>
        <location evidence="2 7">Secreted</location>
    </subcellularLocation>
</comment>
<keyword evidence="6 7" id="KW-0975">Bacterial flagellum</keyword>
<evidence type="ECO:0000256" key="1">
    <source>
        <dbReference type="ARBA" id="ARBA00004365"/>
    </source>
</evidence>
<name>A0ABW8JHC0_9GAMM</name>
<keyword evidence="10" id="KW-1185">Reference proteome</keyword>
<feature type="domain" description="Flagellar hook-associated protein FlgK helical" evidence="8">
    <location>
        <begin position="83"/>
        <end position="312"/>
    </location>
</feature>
<evidence type="ECO:0000313" key="10">
    <source>
        <dbReference type="Proteomes" id="UP001620461"/>
    </source>
</evidence>
<keyword evidence="9" id="KW-0969">Cilium</keyword>
<dbReference type="EMBL" id="JADIKJ010000009">
    <property type="protein sequence ID" value="MFK2900496.1"/>
    <property type="molecule type" value="Genomic_DNA"/>
</dbReference>
<gene>
    <name evidence="7 9" type="primary">flgK</name>
    <name evidence="9" type="ORF">ISP15_09125</name>
</gene>
<dbReference type="SUPFAM" id="SSF64518">
    <property type="entry name" value="Phase 1 flagellin"/>
    <property type="match status" value="1"/>
</dbReference>
<keyword evidence="9" id="KW-0966">Cell projection</keyword>
<keyword evidence="9" id="KW-0282">Flagellum</keyword>
<dbReference type="Pfam" id="PF22638">
    <property type="entry name" value="FlgK_D1"/>
    <property type="match status" value="1"/>
</dbReference>
<dbReference type="PANTHER" id="PTHR30033">
    <property type="entry name" value="FLAGELLAR HOOK-ASSOCIATED PROTEIN 1"/>
    <property type="match status" value="1"/>
</dbReference>
<keyword evidence="5 7" id="KW-0964">Secreted</keyword>
<protein>
    <recommendedName>
        <fullName evidence="4 7">Flagellar hook-associated protein 1</fullName>
        <shortName evidence="7">HAP1</shortName>
    </recommendedName>
</protein>
<dbReference type="InterPro" id="IPR053927">
    <property type="entry name" value="FlgK_helical"/>
</dbReference>
<sequence>MNITHIGMSGMLAAQAGLGMSARNISNQLTAGYSRQGVLLVPRIGGGVEVGSLIRFNDSYKTQQLWASNAPLGQYAAAESYYKQLEEVMGLDKGSVKAGIDAFFGALDEVSTDPTNTALRQQVISAADAMAKSFNSLRQTMLRQLDTARQQSSATADQANMLSGTIADLNRQIQQVQATGEVPSELLDQRDQAIDRLSALIDVQVLRQPDGTIDVSLANGPPLVAGDMAGKLSVAGNADGTFNLELELAGTRYPLDGERVGGMLGGLSQYTEQTLLPLLEANKQLASELADRVNTQLAAGYGTHGEQGKPLFQFDGSSGLISINPDLTQADLGFSNSPTEPGNSANLLALIELRKDKIDLPGVGEVSLGDACTMLIGKLGSASQLNQNALARADEVRAQAELDWRSVSDINEGEESVQVSDFLNMYNANMKVISVANQLFESTLQML</sequence>